<name>A0A8S1SPW3_9CILI</name>
<reference evidence="1" key="1">
    <citation type="submission" date="2021-01" db="EMBL/GenBank/DDBJ databases">
        <authorList>
            <consortium name="Genoscope - CEA"/>
            <person name="William W."/>
        </authorList>
    </citation>
    <scope>NUCLEOTIDE SEQUENCE</scope>
</reference>
<accession>A0A8S1SPW3</accession>
<evidence type="ECO:0000313" key="1">
    <source>
        <dbReference type="EMBL" id="CAD8141257.1"/>
    </source>
</evidence>
<sequence>METQVIQIQLSWIDYILRKLNRCQYKQNKCSDLMKLRLQNINIKNFQELLAIYLNQIKSDYIQLRNKFSFYKNKIANHLENKEYFKVNIFEYYEEEANTIFEDKQGQLFTNKQKLSIIHVDQSFKYFKFILQIIFGLKLGLKIHLEEIDRLKNQFIKSSKIQDEIIEFLKFFVNFRDIQYQYQRIFDQCPIFRYKFMKTY</sequence>
<proteinExistence type="predicted"/>
<protein>
    <submittedName>
        <fullName evidence="1">Uncharacterized protein</fullName>
    </submittedName>
</protein>
<evidence type="ECO:0000313" key="2">
    <source>
        <dbReference type="Proteomes" id="UP000689195"/>
    </source>
</evidence>
<keyword evidence="2" id="KW-1185">Reference proteome</keyword>
<gene>
    <name evidence="1" type="ORF">PPENT_87.1.T0100020</name>
</gene>
<dbReference type="EMBL" id="CAJJDO010000010">
    <property type="protein sequence ID" value="CAD8141257.1"/>
    <property type="molecule type" value="Genomic_DNA"/>
</dbReference>
<organism evidence="1 2">
    <name type="scientific">Paramecium pentaurelia</name>
    <dbReference type="NCBI Taxonomy" id="43138"/>
    <lineage>
        <taxon>Eukaryota</taxon>
        <taxon>Sar</taxon>
        <taxon>Alveolata</taxon>
        <taxon>Ciliophora</taxon>
        <taxon>Intramacronucleata</taxon>
        <taxon>Oligohymenophorea</taxon>
        <taxon>Peniculida</taxon>
        <taxon>Parameciidae</taxon>
        <taxon>Paramecium</taxon>
    </lineage>
</organism>
<dbReference type="AlphaFoldDB" id="A0A8S1SPW3"/>
<comment type="caution">
    <text evidence="1">The sequence shown here is derived from an EMBL/GenBank/DDBJ whole genome shotgun (WGS) entry which is preliminary data.</text>
</comment>
<dbReference type="Proteomes" id="UP000689195">
    <property type="component" value="Unassembled WGS sequence"/>
</dbReference>